<keyword evidence="3" id="KW-1185">Reference proteome</keyword>
<sequence>MRSIAIIGGGHAGLQLGIGLLQHGYKVCVVTDRDADAIKNGRILSSQGMQKTGLDHERALGLNFWEEEAPKIEFFEFSRRTDDGGRDVNWRAIRPAYGNSICQRVKIPRWMEEFERLGGVLQIHQAGVADIDALAQRHDLVIVASGKGEVGRLFERDALRSIHDKPQRALALTYVTGMEPTTPVRGNCFSMAPGIGEYFVMPALTTSGPCEIMVFEGIVGGPMDSWSDVGSPQEHLARSKELLQRFFPWEAARCAKIELTDANGTLTGRFPPTVRKPVATMPSGRAVLGIGDVVMLNDPLTGQGSNNASKAAWHYLQRILAHGDQAFDRGWMQETFESFWRERGCLTTEWSNRMLDFTPHMHDVVEAANDHHEVAQRFAASFNHAPDYFPWLFDREVADRMFGPIFGQRHRMKEDAARTAA</sequence>
<dbReference type="InterPro" id="IPR036188">
    <property type="entry name" value="FAD/NAD-bd_sf"/>
</dbReference>
<gene>
    <name evidence="2" type="ORF">C7440_2422</name>
</gene>
<dbReference type="InterPro" id="IPR041654">
    <property type="entry name" value="StyA_sbd"/>
</dbReference>
<evidence type="ECO:0000259" key="1">
    <source>
        <dbReference type="Pfam" id="PF17885"/>
    </source>
</evidence>
<dbReference type="Gene3D" id="3.50.50.60">
    <property type="entry name" value="FAD/NAD(P)-binding domain"/>
    <property type="match status" value="2"/>
</dbReference>
<evidence type="ECO:0000313" key="2">
    <source>
        <dbReference type="EMBL" id="PVY61692.1"/>
    </source>
</evidence>
<evidence type="ECO:0000313" key="3">
    <source>
        <dbReference type="Proteomes" id="UP000246145"/>
    </source>
</evidence>
<accession>A0A2U1CL22</accession>
<reference evidence="2 3" key="1">
    <citation type="submission" date="2018-04" db="EMBL/GenBank/DDBJ databases">
        <title>Genomic Encyclopedia of Type Strains, Phase IV (KMG-IV): sequencing the most valuable type-strain genomes for metagenomic binning, comparative biology and taxonomic classification.</title>
        <authorList>
            <person name="Goeker M."/>
        </authorList>
    </citation>
    <scope>NUCLEOTIDE SEQUENCE [LARGE SCALE GENOMIC DNA]</scope>
    <source>
        <strain evidence="2 3">DSM 10065</strain>
    </source>
</reference>
<dbReference type="Proteomes" id="UP000246145">
    <property type="component" value="Unassembled WGS sequence"/>
</dbReference>
<dbReference type="Gene3D" id="3.30.9.40">
    <property type="match status" value="1"/>
</dbReference>
<feature type="domain" description="Styrene monooxygenase StyA putative substrate binding" evidence="1">
    <location>
        <begin position="146"/>
        <end position="253"/>
    </location>
</feature>
<organism evidence="2 3">
    <name type="scientific">Pusillimonas noertemannii</name>
    <dbReference type="NCBI Taxonomy" id="305977"/>
    <lineage>
        <taxon>Bacteria</taxon>
        <taxon>Pseudomonadati</taxon>
        <taxon>Pseudomonadota</taxon>
        <taxon>Betaproteobacteria</taxon>
        <taxon>Burkholderiales</taxon>
        <taxon>Alcaligenaceae</taxon>
        <taxon>Pusillimonas</taxon>
    </lineage>
</organism>
<dbReference type="SUPFAM" id="SSF51905">
    <property type="entry name" value="FAD/NAD(P)-binding domain"/>
    <property type="match status" value="1"/>
</dbReference>
<dbReference type="Pfam" id="PF17885">
    <property type="entry name" value="Smoa_sbd"/>
    <property type="match status" value="1"/>
</dbReference>
<comment type="caution">
    <text evidence="2">The sequence shown here is derived from an EMBL/GenBank/DDBJ whole genome shotgun (WGS) entry which is preliminary data.</text>
</comment>
<dbReference type="AlphaFoldDB" id="A0A2U1CL22"/>
<protein>
    <submittedName>
        <fullName evidence="2">2-polyprenyl-6-methoxyphenol hydroxylase-like FAD-dependent oxidoreductase</fullName>
    </submittedName>
</protein>
<proteinExistence type="predicted"/>
<dbReference type="RefSeq" id="WP_116518712.1">
    <property type="nucleotide sequence ID" value="NZ_JACCEX010000003.1"/>
</dbReference>
<dbReference type="OrthoDB" id="8801399at2"/>
<dbReference type="EMBL" id="QEKO01000003">
    <property type="protein sequence ID" value="PVY61692.1"/>
    <property type="molecule type" value="Genomic_DNA"/>
</dbReference>
<name>A0A2U1CL22_9BURK</name>